<comment type="subcellular location">
    <subcellularLocation>
        <location evidence="1">Membrane</location>
        <topology evidence="1">Multi-pass membrane protein</topology>
    </subcellularLocation>
</comment>
<sequence length="167" mass="18814">MERIELNRSAYSTYFIYLMKCLTGVIICYLLYKYIPQYPFYWSLVSVVVALSPDNSNTLAYDRMKANLLGCAVGLCLYPVHISYVLILCIGVTLTIVIGIAFRVTQTLRSALAALVIVTIQEQLEKHWYIAVERVGCVVAGCLVALLVTMFYNDLLKRLLEKKGVKG</sequence>
<keyword evidence="8" id="KW-1185">Reference proteome</keyword>
<evidence type="ECO:0000256" key="3">
    <source>
        <dbReference type="ARBA" id="ARBA00022989"/>
    </source>
</evidence>
<feature type="transmembrane region" description="Helical" evidence="5">
    <location>
        <begin position="128"/>
        <end position="152"/>
    </location>
</feature>
<reference evidence="7 8" key="1">
    <citation type="submission" date="2019-11" db="EMBL/GenBank/DDBJ databases">
        <title>Description of Pedobacter sp. LMG 31462T.</title>
        <authorList>
            <person name="Carlier A."/>
            <person name="Qi S."/>
            <person name="Vandamme P."/>
        </authorList>
    </citation>
    <scope>NUCLEOTIDE SEQUENCE [LARGE SCALE GENOMIC DNA]</scope>
    <source>
        <strain evidence="7 8">LMG 31462</strain>
    </source>
</reference>
<dbReference type="Proteomes" id="UP000636110">
    <property type="component" value="Unassembled WGS sequence"/>
</dbReference>
<proteinExistence type="predicted"/>
<organism evidence="7 8">
    <name type="scientific">Pedobacter gandavensis</name>
    <dbReference type="NCBI Taxonomy" id="2679963"/>
    <lineage>
        <taxon>Bacteria</taxon>
        <taxon>Pseudomonadati</taxon>
        <taxon>Bacteroidota</taxon>
        <taxon>Sphingobacteriia</taxon>
        <taxon>Sphingobacteriales</taxon>
        <taxon>Sphingobacteriaceae</taxon>
        <taxon>Pedobacter</taxon>
    </lineage>
</organism>
<dbReference type="Pfam" id="PF13515">
    <property type="entry name" value="FUSC_2"/>
    <property type="match status" value="1"/>
</dbReference>
<evidence type="ECO:0000313" key="7">
    <source>
        <dbReference type="EMBL" id="MBB2147620.1"/>
    </source>
</evidence>
<keyword evidence="3 5" id="KW-1133">Transmembrane helix</keyword>
<accession>A0ABR6EQU1</accession>
<protein>
    <submittedName>
        <fullName evidence="7">FUSC family protein</fullName>
    </submittedName>
</protein>
<keyword evidence="2 5" id="KW-0812">Transmembrane</keyword>
<keyword evidence="4 5" id="KW-0472">Membrane</keyword>
<evidence type="ECO:0000256" key="4">
    <source>
        <dbReference type="ARBA" id="ARBA00023136"/>
    </source>
</evidence>
<comment type="caution">
    <text evidence="7">The sequence shown here is derived from an EMBL/GenBank/DDBJ whole genome shotgun (WGS) entry which is preliminary data.</text>
</comment>
<dbReference type="InterPro" id="IPR049453">
    <property type="entry name" value="Memb_transporter_dom"/>
</dbReference>
<name>A0ABR6EQU1_9SPHI</name>
<evidence type="ECO:0000313" key="8">
    <source>
        <dbReference type="Proteomes" id="UP000636110"/>
    </source>
</evidence>
<evidence type="ECO:0000256" key="5">
    <source>
        <dbReference type="SAM" id="Phobius"/>
    </source>
</evidence>
<dbReference type="RefSeq" id="WP_182952887.1">
    <property type="nucleotide sequence ID" value="NZ_WNXC01000001.1"/>
</dbReference>
<evidence type="ECO:0000256" key="2">
    <source>
        <dbReference type="ARBA" id="ARBA00022692"/>
    </source>
</evidence>
<feature type="transmembrane region" description="Helical" evidence="5">
    <location>
        <begin position="68"/>
        <end position="101"/>
    </location>
</feature>
<gene>
    <name evidence="7" type="ORF">GM920_01725</name>
</gene>
<feature type="domain" description="Integral membrane bound transporter" evidence="6">
    <location>
        <begin position="27"/>
        <end position="148"/>
    </location>
</feature>
<feature type="transmembrane region" description="Helical" evidence="5">
    <location>
        <begin position="12"/>
        <end position="32"/>
    </location>
</feature>
<evidence type="ECO:0000259" key="6">
    <source>
        <dbReference type="Pfam" id="PF13515"/>
    </source>
</evidence>
<dbReference type="EMBL" id="WNXC01000001">
    <property type="protein sequence ID" value="MBB2147620.1"/>
    <property type="molecule type" value="Genomic_DNA"/>
</dbReference>
<evidence type="ECO:0000256" key="1">
    <source>
        <dbReference type="ARBA" id="ARBA00004141"/>
    </source>
</evidence>